<evidence type="ECO:0000256" key="8">
    <source>
        <dbReference type="PIRNR" id="PIRNR000485"/>
    </source>
</evidence>
<keyword evidence="10" id="KW-0479">Metal-binding</keyword>
<comment type="catalytic activity">
    <reaction evidence="8">
        <text>5-phospho-beta-D-ribosylamine + L-glutamate + diphosphate = 5-phospho-alpha-D-ribose 1-diphosphate + L-glutamine + H2O</text>
        <dbReference type="Rhea" id="RHEA:14905"/>
        <dbReference type="ChEBI" id="CHEBI:15377"/>
        <dbReference type="ChEBI" id="CHEBI:29985"/>
        <dbReference type="ChEBI" id="CHEBI:33019"/>
        <dbReference type="ChEBI" id="CHEBI:58017"/>
        <dbReference type="ChEBI" id="CHEBI:58359"/>
        <dbReference type="ChEBI" id="CHEBI:58681"/>
        <dbReference type="EC" id="2.4.2.14"/>
    </reaction>
</comment>
<dbReference type="GO" id="GO:0046872">
    <property type="term" value="F:metal ion binding"/>
    <property type="evidence" value="ECO:0007669"/>
    <property type="project" value="UniProtKB-KW"/>
</dbReference>
<evidence type="ECO:0000256" key="9">
    <source>
        <dbReference type="PIRSR" id="PIRSR000485-1"/>
    </source>
</evidence>
<keyword evidence="7" id="KW-0315">Glutamine amidotransferase</keyword>
<evidence type="ECO:0000256" key="10">
    <source>
        <dbReference type="PIRSR" id="PIRSR000485-2"/>
    </source>
</evidence>
<dbReference type="Gene3D" id="3.40.50.2020">
    <property type="match status" value="1"/>
</dbReference>
<evidence type="ECO:0000256" key="11">
    <source>
        <dbReference type="PIRSR" id="PIRSR000485-3"/>
    </source>
</evidence>
<dbReference type="Gene3D" id="3.60.20.10">
    <property type="entry name" value="Glutamine Phosphoribosylpyrophosphate, subunit 1, domain 1"/>
    <property type="match status" value="2"/>
</dbReference>
<sequence>MCSIFGAIPLEVKDPLEVQTYTMIGANFLQHRGHEWYGLAFSNGKFLWIERRSGLIISSPDDRELVRLIKENQPQMIMFQTRFSTTGPSTSINAQPQFLRLRQGAIALGSNGDVFDYTKERERLEKSGCDFQSQNDSEILLHHILLNSGDDPDNIPKGIQNLMGNMPATFSFWLATEKRVYLARDPYGNRPLYYMQVGGYFIFASEDCALLAVLEERAEAGYEDGTVEINQVLPGEIIEVNLHGPVNYLKGADPKAILAQCTFEKVYFARPDSRVFGSLKQGRLCYKVLVLPEGEDDYVIQVLDDSVEEVGSFRYRLGENLGVESPVEQADCVISVPMSGDFAALGYAHKTGTEFQIGLVRNPYYTRTFTSPGRENRQRLARLKYQPMRGLYVRAKRIVVVDDSVIFATTLQRLARKLRIAGAQEVHGRISCPPVKCPCPYGIDMSSKGQLPAASMSMKEVGNMLKLDSLAHLSLEMLQAANGASAKHYCYACWNGEFPIHY</sequence>
<dbReference type="InterPro" id="IPR029057">
    <property type="entry name" value="PRTase-like"/>
</dbReference>
<comment type="pathway">
    <text evidence="1 8">Purine metabolism; IMP biosynthesis via de novo pathway; N(1)-(5-phospho-D-ribosyl)glycinamide from 5-phospho-alpha-D-ribose 1-diphosphate: step 1/2.</text>
</comment>
<feature type="domain" description="Glutamine amidotransferase type-2" evidence="12">
    <location>
        <begin position="2"/>
        <end position="243"/>
    </location>
</feature>
<dbReference type="EMBL" id="PFMD01000064">
    <property type="protein sequence ID" value="PIY95901.1"/>
    <property type="molecule type" value="Genomic_DNA"/>
</dbReference>
<evidence type="ECO:0000256" key="6">
    <source>
        <dbReference type="ARBA" id="ARBA00022755"/>
    </source>
</evidence>
<dbReference type="EC" id="2.4.2.14" evidence="3 8"/>
<feature type="binding site" evidence="10">
    <location>
        <position position="402"/>
    </location>
    <ligand>
        <name>Mg(2+)</name>
        <dbReference type="ChEBI" id="CHEBI:18420"/>
    </ligand>
</feature>
<dbReference type="PANTHER" id="PTHR11907">
    <property type="entry name" value="AMIDOPHOSPHORIBOSYLTRANSFERASE"/>
    <property type="match status" value="1"/>
</dbReference>
<dbReference type="SUPFAM" id="SSF56235">
    <property type="entry name" value="N-terminal nucleophile aminohydrolases (Ntn hydrolases)"/>
    <property type="match status" value="1"/>
</dbReference>
<evidence type="ECO:0000256" key="4">
    <source>
        <dbReference type="ARBA" id="ARBA00022676"/>
    </source>
</evidence>
<evidence type="ECO:0000256" key="1">
    <source>
        <dbReference type="ARBA" id="ARBA00005209"/>
    </source>
</evidence>
<dbReference type="GO" id="GO:0009113">
    <property type="term" value="P:purine nucleobase biosynthetic process"/>
    <property type="evidence" value="ECO:0007669"/>
    <property type="project" value="InterPro"/>
</dbReference>
<comment type="cofactor">
    <cofactor evidence="10">
        <name>Mg(2+)</name>
        <dbReference type="ChEBI" id="CHEBI:18420"/>
    </cofactor>
    <text evidence="10">Binds 1 Mg(2+) ion per subunit.</text>
</comment>
<keyword evidence="6 8" id="KW-0658">Purine biosynthesis</keyword>
<evidence type="ECO:0000313" key="14">
    <source>
        <dbReference type="Proteomes" id="UP000230779"/>
    </source>
</evidence>
<dbReference type="Proteomes" id="UP000230779">
    <property type="component" value="Unassembled WGS sequence"/>
</dbReference>
<dbReference type="InterPro" id="IPR017932">
    <property type="entry name" value="GATase_2_dom"/>
</dbReference>
<feature type="binding site" evidence="11">
    <location>
        <position position="439"/>
    </location>
    <ligand>
        <name>[4Fe-4S] cluster</name>
        <dbReference type="ChEBI" id="CHEBI:49883"/>
    </ligand>
</feature>
<evidence type="ECO:0000256" key="7">
    <source>
        <dbReference type="ARBA" id="ARBA00022962"/>
    </source>
</evidence>
<gene>
    <name evidence="13" type="ORF">COY66_05590</name>
</gene>
<proteinExistence type="inferred from homology"/>
<keyword evidence="5 8" id="KW-0808">Transferase</keyword>
<dbReference type="CDD" id="cd06223">
    <property type="entry name" value="PRTases_typeI"/>
    <property type="match status" value="1"/>
</dbReference>
<reference evidence="13 14" key="1">
    <citation type="submission" date="2017-09" db="EMBL/GenBank/DDBJ databases">
        <title>Depth-based differentiation of microbial function through sediment-hosted aquifers and enrichment of novel symbionts in the deep terrestrial subsurface.</title>
        <authorList>
            <person name="Probst A.J."/>
            <person name="Ladd B."/>
            <person name="Jarett J.K."/>
            <person name="Geller-Mcgrath D.E."/>
            <person name="Sieber C.M."/>
            <person name="Emerson J.B."/>
            <person name="Anantharaman K."/>
            <person name="Thomas B.C."/>
            <person name="Malmstrom R."/>
            <person name="Stieglmeier M."/>
            <person name="Klingl A."/>
            <person name="Woyke T."/>
            <person name="Ryan C.M."/>
            <person name="Banfield J.F."/>
        </authorList>
    </citation>
    <scope>NUCLEOTIDE SEQUENCE [LARGE SCALE GENOMIC DNA]</scope>
    <source>
        <strain evidence="13">CG_4_10_14_0_8_um_filter_42_10</strain>
    </source>
</reference>
<keyword evidence="10" id="KW-0460">Magnesium</keyword>
<dbReference type="PROSITE" id="PS51278">
    <property type="entry name" value="GATASE_TYPE_2"/>
    <property type="match status" value="1"/>
</dbReference>
<protein>
    <recommendedName>
        <fullName evidence="3 8">Amidophosphoribosyltransferase</fullName>
        <shortName evidence="8">ATase</shortName>
        <ecNumber evidence="3 8">2.4.2.14</ecNumber>
    </recommendedName>
    <alternativeName>
        <fullName evidence="8">Glutamine phosphoribosylpyrophosphate amidotransferase</fullName>
    </alternativeName>
</protein>
<dbReference type="PIRSF" id="PIRSF000485">
    <property type="entry name" value="Amd_phspho_trans"/>
    <property type="match status" value="1"/>
</dbReference>
<dbReference type="GO" id="GO:0006189">
    <property type="term" value="P:'de novo' IMP biosynthetic process"/>
    <property type="evidence" value="ECO:0007669"/>
    <property type="project" value="UniProtKB-UniPathway"/>
</dbReference>
<feature type="binding site" evidence="11">
    <location>
        <position position="493"/>
    </location>
    <ligand>
        <name>[4Fe-4S] cluster</name>
        <dbReference type="ChEBI" id="CHEBI:49883"/>
    </ligand>
</feature>
<dbReference type="Pfam" id="PF13522">
    <property type="entry name" value="GATase_6"/>
    <property type="match status" value="1"/>
</dbReference>
<evidence type="ECO:0000256" key="2">
    <source>
        <dbReference type="ARBA" id="ARBA00010138"/>
    </source>
</evidence>
<comment type="similarity">
    <text evidence="2 8">In the C-terminal section; belongs to the purine/pyrimidine phosphoribosyltransferase family.</text>
</comment>
<dbReference type="InterPro" id="IPR029055">
    <property type="entry name" value="Ntn_hydrolases_N"/>
</dbReference>
<feature type="binding site" evidence="11">
    <location>
        <position position="261"/>
    </location>
    <ligand>
        <name>[4Fe-4S] cluster</name>
        <dbReference type="ChEBI" id="CHEBI:49883"/>
    </ligand>
</feature>
<dbReference type="GO" id="GO:0051536">
    <property type="term" value="F:iron-sulfur cluster binding"/>
    <property type="evidence" value="ECO:0007669"/>
    <property type="project" value="UniProtKB-KW"/>
</dbReference>
<comment type="caution">
    <text evidence="13">The sequence shown here is derived from an EMBL/GenBank/DDBJ whole genome shotgun (WGS) entry which is preliminary data.</text>
</comment>
<feature type="binding site" evidence="11">
    <location>
        <position position="490"/>
    </location>
    <ligand>
        <name>[4Fe-4S] cluster</name>
        <dbReference type="ChEBI" id="CHEBI:49883"/>
    </ligand>
</feature>
<comment type="cofactor">
    <cofactor evidence="11">
        <name>[4Fe-4S] cluster</name>
        <dbReference type="ChEBI" id="CHEBI:49883"/>
    </cofactor>
    <text evidence="11">Binds 1 [4Fe-4S] cluster per subunit.</text>
</comment>
<feature type="binding site" evidence="10">
    <location>
        <position position="403"/>
    </location>
    <ligand>
        <name>Mg(2+)</name>
        <dbReference type="ChEBI" id="CHEBI:18420"/>
    </ligand>
</feature>
<organism evidence="13 14">
    <name type="scientific">Candidatus Kerfeldbacteria bacterium CG_4_10_14_0_8_um_filter_42_10</name>
    <dbReference type="NCBI Taxonomy" id="2014248"/>
    <lineage>
        <taxon>Bacteria</taxon>
        <taxon>Candidatus Kerfeldiibacteriota</taxon>
    </lineage>
</organism>
<dbReference type="SUPFAM" id="SSF53271">
    <property type="entry name" value="PRTase-like"/>
    <property type="match status" value="1"/>
</dbReference>
<keyword evidence="4 8" id="KW-0328">Glycosyltransferase</keyword>
<dbReference type="UniPathway" id="UPA00074">
    <property type="reaction ID" value="UER00124"/>
</dbReference>
<keyword evidence="11" id="KW-0408">Iron</keyword>
<evidence type="ECO:0000256" key="5">
    <source>
        <dbReference type="ARBA" id="ARBA00022679"/>
    </source>
</evidence>
<feature type="binding site" evidence="10">
    <location>
        <position position="339"/>
    </location>
    <ligand>
        <name>Mg(2+)</name>
        <dbReference type="ChEBI" id="CHEBI:18420"/>
    </ligand>
</feature>
<evidence type="ECO:0000313" key="13">
    <source>
        <dbReference type="EMBL" id="PIY95901.1"/>
    </source>
</evidence>
<accession>A0A2M7RHC9</accession>
<feature type="active site" description="Nucleophile" evidence="9">
    <location>
        <position position="2"/>
    </location>
</feature>
<dbReference type="GO" id="GO:0004044">
    <property type="term" value="F:amidophosphoribosyltransferase activity"/>
    <property type="evidence" value="ECO:0007669"/>
    <property type="project" value="UniProtKB-EC"/>
</dbReference>
<evidence type="ECO:0000256" key="3">
    <source>
        <dbReference type="ARBA" id="ARBA00011941"/>
    </source>
</evidence>
<dbReference type="InterPro" id="IPR005854">
    <property type="entry name" value="PurF"/>
</dbReference>
<dbReference type="AlphaFoldDB" id="A0A2M7RHC9"/>
<evidence type="ECO:0000259" key="12">
    <source>
        <dbReference type="PROSITE" id="PS51278"/>
    </source>
</evidence>
<name>A0A2M7RHC9_9BACT</name>
<keyword evidence="11" id="KW-0411">Iron-sulfur</keyword>
<dbReference type="InterPro" id="IPR000836">
    <property type="entry name" value="PRTase_dom"/>
</dbReference>